<dbReference type="AlphaFoldDB" id="A0A0A9ERS4"/>
<dbReference type="EMBL" id="GBRH01199173">
    <property type="protein sequence ID" value="JAD98722.1"/>
    <property type="molecule type" value="Transcribed_RNA"/>
</dbReference>
<reference evidence="1" key="2">
    <citation type="journal article" date="2015" name="Data Brief">
        <title>Shoot transcriptome of the giant reed, Arundo donax.</title>
        <authorList>
            <person name="Barrero R.A."/>
            <person name="Guerrero F.D."/>
            <person name="Moolhuijzen P."/>
            <person name="Goolsby J.A."/>
            <person name="Tidwell J."/>
            <person name="Bellgard S.E."/>
            <person name="Bellgard M.I."/>
        </authorList>
    </citation>
    <scope>NUCLEOTIDE SEQUENCE</scope>
    <source>
        <tissue evidence="1">Shoot tissue taken approximately 20 cm above the soil surface</tissue>
    </source>
</reference>
<protein>
    <submittedName>
        <fullName evidence="1">Uncharacterized protein</fullName>
    </submittedName>
</protein>
<accession>A0A0A9ERS4</accession>
<name>A0A0A9ERS4_ARUDO</name>
<proteinExistence type="predicted"/>
<reference evidence="1" key="1">
    <citation type="submission" date="2014-09" db="EMBL/GenBank/DDBJ databases">
        <authorList>
            <person name="Magalhaes I.L.F."/>
            <person name="Oliveira U."/>
            <person name="Santos F.R."/>
            <person name="Vidigal T.H.D.A."/>
            <person name="Brescovit A.D."/>
            <person name="Santos A.J."/>
        </authorList>
    </citation>
    <scope>NUCLEOTIDE SEQUENCE</scope>
    <source>
        <tissue evidence="1">Shoot tissue taken approximately 20 cm above the soil surface</tissue>
    </source>
</reference>
<organism evidence="1">
    <name type="scientific">Arundo donax</name>
    <name type="common">Giant reed</name>
    <name type="synonym">Donax arundinaceus</name>
    <dbReference type="NCBI Taxonomy" id="35708"/>
    <lineage>
        <taxon>Eukaryota</taxon>
        <taxon>Viridiplantae</taxon>
        <taxon>Streptophyta</taxon>
        <taxon>Embryophyta</taxon>
        <taxon>Tracheophyta</taxon>
        <taxon>Spermatophyta</taxon>
        <taxon>Magnoliopsida</taxon>
        <taxon>Liliopsida</taxon>
        <taxon>Poales</taxon>
        <taxon>Poaceae</taxon>
        <taxon>PACMAD clade</taxon>
        <taxon>Arundinoideae</taxon>
        <taxon>Arundineae</taxon>
        <taxon>Arundo</taxon>
    </lineage>
</organism>
<sequence length="19" mass="2134">MLEVGGETSKVTFFFAYAH</sequence>
<evidence type="ECO:0000313" key="1">
    <source>
        <dbReference type="EMBL" id="JAD98722.1"/>
    </source>
</evidence>